<name>A0A162XFX0_PHYB8</name>
<accession>A0A162XFX0</accession>
<proteinExistence type="predicted"/>
<protein>
    <submittedName>
        <fullName evidence="1">Uncharacterized protein</fullName>
    </submittedName>
</protein>
<organism evidence="1 2">
    <name type="scientific">Phycomyces blakesleeanus (strain ATCC 8743b / DSM 1359 / FGSC 10004 / NBRC 33097 / NRRL 1555)</name>
    <dbReference type="NCBI Taxonomy" id="763407"/>
    <lineage>
        <taxon>Eukaryota</taxon>
        <taxon>Fungi</taxon>
        <taxon>Fungi incertae sedis</taxon>
        <taxon>Mucoromycota</taxon>
        <taxon>Mucoromycotina</taxon>
        <taxon>Mucoromycetes</taxon>
        <taxon>Mucorales</taxon>
        <taxon>Phycomycetaceae</taxon>
        <taxon>Phycomyces</taxon>
    </lineage>
</organism>
<dbReference type="OrthoDB" id="2288597at2759"/>
<dbReference type="Proteomes" id="UP000077315">
    <property type="component" value="Unassembled WGS sequence"/>
</dbReference>
<dbReference type="RefSeq" id="XP_018292655.1">
    <property type="nucleotide sequence ID" value="XM_018441799.1"/>
</dbReference>
<keyword evidence="2" id="KW-1185">Reference proteome</keyword>
<evidence type="ECO:0000313" key="1">
    <source>
        <dbReference type="EMBL" id="OAD74615.1"/>
    </source>
</evidence>
<dbReference type="InParanoid" id="A0A162XFX0"/>
<dbReference type="AlphaFoldDB" id="A0A162XFX0"/>
<sequence length="117" mass="13415">MSDINELSKETVQELLQLYKQLKRDSQTTDQFKPIELPKEIHDDIENALSISIKQNLKRFAKATLQYHGGRWTQPEAINAVFKSKLKKHQVEASEMVAAIHKGAEWIRTTARAATEI</sequence>
<dbReference type="EMBL" id="KV440979">
    <property type="protein sequence ID" value="OAD74615.1"/>
    <property type="molecule type" value="Genomic_DNA"/>
</dbReference>
<reference evidence="2" key="1">
    <citation type="submission" date="2015-06" db="EMBL/GenBank/DDBJ databases">
        <title>Expansion of signal transduction pathways in fungi by whole-genome duplication.</title>
        <authorList>
            <consortium name="DOE Joint Genome Institute"/>
            <person name="Corrochano L.M."/>
            <person name="Kuo A."/>
            <person name="Marcet-Houben M."/>
            <person name="Polaino S."/>
            <person name="Salamov A."/>
            <person name="Villalobos J.M."/>
            <person name="Alvarez M.I."/>
            <person name="Avalos J."/>
            <person name="Benito E.P."/>
            <person name="Benoit I."/>
            <person name="Burger G."/>
            <person name="Camino L.P."/>
            <person name="Canovas D."/>
            <person name="Cerda-Olmedo E."/>
            <person name="Cheng J.-F."/>
            <person name="Dominguez A."/>
            <person name="Elias M."/>
            <person name="Eslava A.P."/>
            <person name="Glaser F."/>
            <person name="Grimwood J."/>
            <person name="Gutierrez G."/>
            <person name="Heitman J."/>
            <person name="Henrissat B."/>
            <person name="Iturriaga E.A."/>
            <person name="Lang B.F."/>
            <person name="Lavin J.L."/>
            <person name="Lee S."/>
            <person name="Li W."/>
            <person name="Lindquist E."/>
            <person name="Lopez-Garcia S."/>
            <person name="Luque E.M."/>
            <person name="Marcos A.T."/>
            <person name="Martin J."/>
            <person name="McCluskey K."/>
            <person name="Medina H.R."/>
            <person name="Miralles-Duran A."/>
            <person name="Miyazaki A."/>
            <person name="Munoz-Torres E."/>
            <person name="Oguiza J.A."/>
            <person name="Ohm R."/>
            <person name="Olmedo M."/>
            <person name="Orejas M."/>
            <person name="Ortiz-Castellanos L."/>
            <person name="Pisabarro A.G."/>
            <person name="Rodriguez-Romero J."/>
            <person name="Ruiz-Herrera J."/>
            <person name="Ruiz-Vazquez R."/>
            <person name="Sanz C."/>
            <person name="Schackwitz W."/>
            <person name="Schmutz J."/>
            <person name="Shahriari M."/>
            <person name="Shelest E."/>
            <person name="Silva-Franco F."/>
            <person name="Soanes D."/>
            <person name="Syed K."/>
            <person name="Tagua V.G."/>
            <person name="Talbot N.J."/>
            <person name="Thon M."/>
            <person name="De vries R.P."/>
            <person name="Wiebenga A."/>
            <person name="Yadav J.S."/>
            <person name="Braun E.L."/>
            <person name="Baker S."/>
            <person name="Garre V."/>
            <person name="Horwitz B."/>
            <person name="Torres-Martinez S."/>
            <person name="Idnurm A."/>
            <person name="Herrera-Estrella A."/>
            <person name="Gabaldon T."/>
            <person name="Grigoriev I.V."/>
        </authorList>
    </citation>
    <scope>NUCLEOTIDE SEQUENCE [LARGE SCALE GENOMIC DNA]</scope>
    <source>
        <strain evidence="2">NRRL 1555(-)</strain>
    </source>
</reference>
<evidence type="ECO:0000313" key="2">
    <source>
        <dbReference type="Proteomes" id="UP000077315"/>
    </source>
</evidence>
<dbReference type="VEuPathDB" id="FungiDB:PHYBLDRAFT_67468"/>
<gene>
    <name evidence="1" type="ORF">PHYBLDRAFT_67468</name>
</gene>
<dbReference type="GeneID" id="29002705"/>